<gene>
    <name evidence="2" type="ORF">C9374_011390</name>
</gene>
<dbReference type="Proteomes" id="UP000816034">
    <property type="component" value="Unassembled WGS sequence"/>
</dbReference>
<protein>
    <submittedName>
        <fullName evidence="2">Uncharacterized protein</fullName>
    </submittedName>
</protein>
<accession>A0AA88KWN7</accession>
<evidence type="ECO:0000313" key="3">
    <source>
        <dbReference type="Proteomes" id="UP000816034"/>
    </source>
</evidence>
<dbReference type="EMBL" id="PYSW02000004">
    <property type="protein sequence ID" value="KAG2392665.1"/>
    <property type="molecule type" value="Genomic_DNA"/>
</dbReference>
<dbReference type="SUPFAM" id="SSF52266">
    <property type="entry name" value="SGNH hydrolase"/>
    <property type="match status" value="1"/>
</dbReference>
<proteinExistence type="predicted"/>
<keyword evidence="3" id="KW-1185">Reference proteome</keyword>
<reference evidence="2 3" key="1">
    <citation type="journal article" date="2018" name="BMC Genomics">
        <title>The genome of Naegleria lovaniensis, the basis for a comparative approach to unravel pathogenicity factors of the human pathogenic amoeba N. fowleri.</title>
        <authorList>
            <person name="Liechti N."/>
            <person name="Schurch N."/>
            <person name="Bruggmann R."/>
            <person name="Wittwer M."/>
        </authorList>
    </citation>
    <scope>NUCLEOTIDE SEQUENCE [LARGE SCALE GENOMIC DNA]</scope>
    <source>
        <strain evidence="2 3">ATCC 30569</strain>
    </source>
</reference>
<dbReference type="GeneID" id="68103844"/>
<name>A0AA88KWN7_NAELO</name>
<organism evidence="2 3">
    <name type="scientific">Naegleria lovaniensis</name>
    <name type="common">Amoeba</name>
    <dbReference type="NCBI Taxonomy" id="51637"/>
    <lineage>
        <taxon>Eukaryota</taxon>
        <taxon>Discoba</taxon>
        <taxon>Heterolobosea</taxon>
        <taxon>Tetramitia</taxon>
        <taxon>Eutetramitia</taxon>
        <taxon>Vahlkampfiidae</taxon>
        <taxon>Naegleria</taxon>
    </lineage>
</organism>
<comment type="caution">
    <text evidence="2">The sequence shown here is derived from an EMBL/GenBank/DDBJ whole genome shotgun (WGS) entry which is preliminary data.</text>
</comment>
<dbReference type="RefSeq" id="XP_044554559.1">
    <property type="nucleotide sequence ID" value="XM_044687040.1"/>
</dbReference>
<sequence length="278" mass="32383">MGNSHHSLSNSNSSNTDFSFSQRTELDPNKVNFDHDVIFPILAIGDSICKGCYRSNMGTNSEIRFHPFSVALTTLINEKFKTLPKCKVYEFGRVEETTFSLTQRLLRFLQLQNIYEDQCLHSRQGYDNIPEGYMHYRYRTIETIVNTIKDMSEQCLQQPSVSWVAICSIPSSKKDVNMNILSKKVETNEMIQHHVNEFNSMLNRKNSKRLIYVDITTPFYYLSSTPQDIQKYWSDDLLFTPEGYDKIAEIIFHSLQSHFSQHLSGTQSFFTLNEYDNK</sequence>
<dbReference type="AlphaFoldDB" id="A0AA88KWN7"/>
<dbReference type="Gene3D" id="3.40.50.1110">
    <property type="entry name" value="SGNH hydrolase"/>
    <property type="match status" value="1"/>
</dbReference>
<feature type="region of interest" description="Disordered" evidence="1">
    <location>
        <begin position="1"/>
        <end position="20"/>
    </location>
</feature>
<dbReference type="InterPro" id="IPR036514">
    <property type="entry name" value="SGNH_hydro_sf"/>
</dbReference>
<evidence type="ECO:0000313" key="2">
    <source>
        <dbReference type="EMBL" id="KAG2392665.1"/>
    </source>
</evidence>
<evidence type="ECO:0000256" key="1">
    <source>
        <dbReference type="SAM" id="MobiDB-lite"/>
    </source>
</evidence>